<feature type="signal peptide" evidence="3">
    <location>
        <begin position="1"/>
        <end position="21"/>
    </location>
</feature>
<reference evidence="6 7" key="1">
    <citation type="submission" date="2010-04" db="EMBL/GenBank/DDBJ databases">
        <authorList>
            <person name="Qin X."/>
            <person name="Bachman B."/>
            <person name="Battles P."/>
            <person name="Bell A."/>
            <person name="Bess C."/>
            <person name="Bickham C."/>
            <person name="Chaboub L."/>
            <person name="Chen D."/>
            <person name="Coyle M."/>
            <person name="Deiros D.R."/>
            <person name="Dinh H."/>
            <person name="Forbes L."/>
            <person name="Fowler G."/>
            <person name="Francisco L."/>
            <person name="Fu Q."/>
            <person name="Gubbala S."/>
            <person name="Hale W."/>
            <person name="Han Y."/>
            <person name="Hemphill L."/>
            <person name="Highlander S.K."/>
            <person name="Hirani K."/>
            <person name="Hogues M."/>
            <person name="Jackson L."/>
            <person name="Jakkamsetti A."/>
            <person name="Javaid M."/>
            <person name="Jiang H."/>
            <person name="Korchina V."/>
            <person name="Kovar C."/>
            <person name="Lara F."/>
            <person name="Lee S."/>
            <person name="Mata R."/>
            <person name="Mathew T."/>
            <person name="Moen C."/>
            <person name="Morales K."/>
            <person name="Munidasa M."/>
            <person name="Nazareth L."/>
            <person name="Ngo R."/>
            <person name="Nguyen L."/>
            <person name="Okwuonu G."/>
            <person name="Ongeri F."/>
            <person name="Patil S."/>
            <person name="Petrosino J."/>
            <person name="Pham C."/>
            <person name="Pham P."/>
            <person name="Pu L.-L."/>
            <person name="Puazo M."/>
            <person name="Raj R."/>
            <person name="Reid J."/>
            <person name="Rouhana J."/>
            <person name="Saada N."/>
            <person name="Shang Y."/>
            <person name="Simmons D."/>
            <person name="Thornton R."/>
            <person name="Warren J."/>
            <person name="Weissenberger G."/>
            <person name="Zhang J."/>
            <person name="Zhang L."/>
            <person name="Zhou C."/>
            <person name="Zhu D."/>
            <person name="Muzny D."/>
            <person name="Worley K."/>
            <person name="Gibbs R."/>
        </authorList>
    </citation>
    <scope>NUCLEOTIDE SEQUENCE [LARGE SCALE GENOMIC DNA]</scope>
    <source>
        <strain evidence="6 7">ATCC 49030</strain>
    </source>
</reference>
<dbReference type="InterPro" id="IPR015510">
    <property type="entry name" value="PGRP"/>
</dbReference>
<feature type="domain" description="Peptidoglycan recognition protein family" evidence="5">
    <location>
        <begin position="235"/>
        <end position="380"/>
    </location>
</feature>
<evidence type="ECO:0000313" key="6">
    <source>
        <dbReference type="EMBL" id="EFG46775.1"/>
    </source>
</evidence>
<dbReference type="STRING" id="585530.HMPREF0183_1959"/>
<dbReference type="SMART" id="SM00644">
    <property type="entry name" value="Ami_2"/>
    <property type="match status" value="1"/>
</dbReference>
<dbReference type="Proteomes" id="UP000005714">
    <property type="component" value="Unassembled WGS sequence"/>
</dbReference>
<name>D4YPU9_9MICO</name>
<feature type="region of interest" description="Disordered" evidence="2">
    <location>
        <begin position="44"/>
        <end position="86"/>
    </location>
</feature>
<dbReference type="RefSeq" id="WP_005885455.1">
    <property type="nucleotide sequence ID" value="NZ_ADNU01000056.1"/>
</dbReference>
<evidence type="ECO:0000256" key="1">
    <source>
        <dbReference type="ARBA" id="ARBA00007553"/>
    </source>
</evidence>
<evidence type="ECO:0000259" key="5">
    <source>
        <dbReference type="SMART" id="SM00701"/>
    </source>
</evidence>
<dbReference type="EMBL" id="ADNU01000056">
    <property type="protein sequence ID" value="EFG46775.1"/>
    <property type="molecule type" value="Genomic_DNA"/>
</dbReference>
<proteinExistence type="inferred from homology"/>
<keyword evidence="7" id="KW-1185">Reference proteome</keyword>
<dbReference type="GO" id="GO:0008745">
    <property type="term" value="F:N-acetylmuramoyl-L-alanine amidase activity"/>
    <property type="evidence" value="ECO:0007669"/>
    <property type="project" value="InterPro"/>
</dbReference>
<dbReference type="Gene3D" id="3.40.80.10">
    <property type="entry name" value="Peptidoglycan recognition protein-like"/>
    <property type="match status" value="1"/>
</dbReference>
<dbReference type="GO" id="GO:0008270">
    <property type="term" value="F:zinc ion binding"/>
    <property type="evidence" value="ECO:0007669"/>
    <property type="project" value="InterPro"/>
</dbReference>
<comment type="caution">
    <text evidence="6">The sequence shown here is derived from an EMBL/GenBank/DDBJ whole genome shotgun (WGS) entry which is preliminary data.</text>
</comment>
<dbReference type="InterPro" id="IPR013207">
    <property type="entry name" value="LGFP"/>
</dbReference>
<keyword evidence="3" id="KW-0732">Signal</keyword>
<feature type="compositionally biased region" description="Basic and acidic residues" evidence="2">
    <location>
        <begin position="130"/>
        <end position="143"/>
    </location>
</feature>
<comment type="similarity">
    <text evidence="1">Belongs to the N-acetylmuramoyl-L-alanine amidase 2 family.</text>
</comment>
<dbReference type="Pfam" id="PF08310">
    <property type="entry name" value="LGFP"/>
    <property type="match status" value="3"/>
</dbReference>
<dbReference type="PANTHER" id="PTHR11022">
    <property type="entry name" value="PEPTIDOGLYCAN RECOGNITION PROTEIN"/>
    <property type="match status" value="1"/>
</dbReference>
<dbReference type="OrthoDB" id="514320at2"/>
<dbReference type="SUPFAM" id="SSF55846">
    <property type="entry name" value="N-acetylmuramoyl-L-alanine amidase-like"/>
    <property type="match status" value="1"/>
</dbReference>
<dbReference type="eggNOG" id="COG5479">
    <property type="taxonomic scope" value="Bacteria"/>
</dbReference>
<protein>
    <submittedName>
        <fullName evidence="6">N-acetylmuramoyl-L-alanine amidase</fullName>
    </submittedName>
</protein>
<gene>
    <name evidence="6" type="primary">csp</name>
    <name evidence="6" type="ORF">HMPREF0183_1959</name>
</gene>
<sequence length="588" mass="63665">MKRFFVSAVALSAAVASLAPATTHSALPFDPGAEPFQTQIRTNPSAYDAHSQSSAKMSDQNAPVTTTQQNVDGAQQTINTTKANSQKNNSRLITVMGVTWEGEGERNVQYRTRHAQGENWGEWEQMPVSDEGRDPNSDEHNESTDAVVVAPYEVVQVKSDGPVKVSVSVTERTQADDIIAGHAIDRPLHDTGSDTPDQPADPGELGATSATNTTYNAQAANGAFEANNVAKVDGLEYVTRSQWGASRPRCDIDHAKRNEGVVIHHTNGASKYSQGEVPGILRGIQAYHQKSRGWCDIGYNMLIDRFGKIYEGRAGGLDKATVGAHAVAVNEGTFGVSVMGTYNKPAPREVVDALSRVIRWQSQKWGWNVNSNMRIRSAGGPGAKKPKGAMFNVPRVIGHRDVGSTDCPGDGLYGQIPEIRRLSNGNPIDEYANKHNLGKPSSGEVTLKFRNDTKARNYGSRLVVSNDRGTYRIEGAILDAWKKMGWERSRLGLPITDAICGLPDGGCYQSFENGVVHWSKGSGAHATYGAIHDEWAKNKYERGPLGYPVGDEVTKNGSASQKFQYGTITWSKKDGAKARVPKVSGNAK</sequence>
<feature type="compositionally biased region" description="Basic and acidic residues" evidence="2">
    <location>
        <begin position="183"/>
        <end position="192"/>
    </location>
</feature>
<evidence type="ECO:0000256" key="3">
    <source>
        <dbReference type="SAM" id="SignalP"/>
    </source>
</evidence>
<dbReference type="InterPro" id="IPR036505">
    <property type="entry name" value="Amidase/PGRP_sf"/>
</dbReference>
<feature type="domain" description="N-acetylmuramoyl-L-alanine amidase" evidence="4">
    <location>
        <begin position="247"/>
        <end position="409"/>
    </location>
</feature>
<feature type="chain" id="PRO_5039008343" evidence="3">
    <location>
        <begin position="22"/>
        <end position="588"/>
    </location>
</feature>
<feature type="region of interest" description="Disordered" evidence="2">
    <location>
        <begin position="112"/>
        <end position="143"/>
    </location>
</feature>
<evidence type="ECO:0000256" key="2">
    <source>
        <dbReference type="SAM" id="MobiDB-lite"/>
    </source>
</evidence>
<evidence type="ECO:0000259" key="4">
    <source>
        <dbReference type="SMART" id="SM00644"/>
    </source>
</evidence>
<dbReference type="GO" id="GO:0009253">
    <property type="term" value="P:peptidoglycan catabolic process"/>
    <property type="evidence" value="ECO:0007669"/>
    <property type="project" value="InterPro"/>
</dbReference>
<organism evidence="6 7">
    <name type="scientific">Brevibacterium mcbrellneri ATCC 49030</name>
    <dbReference type="NCBI Taxonomy" id="585530"/>
    <lineage>
        <taxon>Bacteria</taxon>
        <taxon>Bacillati</taxon>
        <taxon>Actinomycetota</taxon>
        <taxon>Actinomycetes</taxon>
        <taxon>Micrococcales</taxon>
        <taxon>Brevibacteriaceae</taxon>
        <taxon>Brevibacterium</taxon>
    </lineage>
</organism>
<dbReference type="SMART" id="SM00701">
    <property type="entry name" value="PGRP"/>
    <property type="match status" value="1"/>
</dbReference>
<feature type="region of interest" description="Disordered" evidence="2">
    <location>
        <begin position="178"/>
        <end position="209"/>
    </location>
</feature>
<dbReference type="InterPro" id="IPR002502">
    <property type="entry name" value="Amidase_domain"/>
</dbReference>
<dbReference type="PANTHER" id="PTHR11022:SF41">
    <property type="entry name" value="PEPTIDOGLYCAN-RECOGNITION PROTEIN LC-RELATED"/>
    <property type="match status" value="1"/>
</dbReference>
<accession>D4YPU9</accession>
<dbReference type="Pfam" id="PF01510">
    <property type="entry name" value="Amidase_2"/>
    <property type="match status" value="1"/>
</dbReference>
<dbReference type="AlphaFoldDB" id="D4YPU9"/>
<dbReference type="CDD" id="cd06583">
    <property type="entry name" value="PGRP"/>
    <property type="match status" value="1"/>
</dbReference>
<dbReference type="InterPro" id="IPR006619">
    <property type="entry name" value="PGRP_domain_met/bac"/>
</dbReference>
<evidence type="ECO:0000313" key="7">
    <source>
        <dbReference type="Proteomes" id="UP000005714"/>
    </source>
</evidence>